<dbReference type="AlphaFoldDB" id="A0A382WAT0"/>
<evidence type="ECO:0000259" key="1">
    <source>
        <dbReference type="PROSITE" id="PS50249"/>
    </source>
</evidence>
<dbReference type="SUPFAM" id="SSF102712">
    <property type="entry name" value="JAB1/MPN domain"/>
    <property type="match status" value="1"/>
</dbReference>
<dbReference type="Gene3D" id="3.40.140.10">
    <property type="entry name" value="Cytidine Deaminase, domain 2"/>
    <property type="match status" value="1"/>
</dbReference>
<evidence type="ECO:0000313" key="2">
    <source>
        <dbReference type="EMBL" id="SVD55912.1"/>
    </source>
</evidence>
<accession>A0A382WAT0</accession>
<feature type="domain" description="MPN" evidence="1">
    <location>
        <begin position="88"/>
        <end position="183"/>
    </location>
</feature>
<proteinExistence type="predicted"/>
<organism evidence="2">
    <name type="scientific">marine metagenome</name>
    <dbReference type="NCBI Taxonomy" id="408172"/>
    <lineage>
        <taxon>unclassified sequences</taxon>
        <taxon>metagenomes</taxon>
        <taxon>ecological metagenomes</taxon>
    </lineage>
</organism>
<reference evidence="2" key="1">
    <citation type="submission" date="2018-05" db="EMBL/GenBank/DDBJ databases">
        <authorList>
            <person name="Lanie J.A."/>
            <person name="Ng W.-L."/>
            <person name="Kazmierczak K.M."/>
            <person name="Andrzejewski T.M."/>
            <person name="Davidsen T.M."/>
            <person name="Wayne K.J."/>
            <person name="Tettelin H."/>
            <person name="Glass J.I."/>
            <person name="Rusch D."/>
            <person name="Podicherti R."/>
            <person name="Tsui H.-C.T."/>
            <person name="Winkler M.E."/>
        </authorList>
    </citation>
    <scope>NUCLEOTIDE SEQUENCE</scope>
</reference>
<dbReference type="InterPro" id="IPR037518">
    <property type="entry name" value="MPN"/>
</dbReference>
<dbReference type="PROSITE" id="PS50249">
    <property type="entry name" value="MPN"/>
    <property type="match status" value="1"/>
</dbReference>
<protein>
    <recommendedName>
        <fullName evidence="1">MPN domain-containing protein</fullName>
    </recommendedName>
</protein>
<gene>
    <name evidence="2" type="ORF">METZ01_LOCUS408766</name>
</gene>
<sequence length="183" mass="21259">MAGFKFRQSKVWYPTHPVDYYDLGVKKEDKFPYPDGKFRQRDFSNDLDCKVSPAKIVLDVGHRLPYDGKKIFQDPINEGEHSLHPIEVVIEDSVLQEIAEFGREVCQGDRSNVIETAGFLAGKLKRDQDGRLWTHVTKSIHHPPIYGEPDKVVIDKDTQNEWSQEIKKLELERVGMWHTHPTY</sequence>
<name>A0A382WAT0_9ZZZZ</name>
<dbReference type="EMBL" id="UINC01158392">
    <property type="protein sequence ID" value="SVD55912.1"/>
    <property type="molecule type" value="Genomic_DNA"/>
</dbReference>
<feature type="non-terminal residue" evidence="2">
    <location>
        <position position="183"/>
    </location>
</feature>